<dbReference type="RefSeq" id="XP_024336248.1">
    <property type="nucleotide sequence ID" value="XM_024477838.1"/>
</dbReference>
<organism evidence="1 2">
    <name type="scientific">Postia placenta MAD-698-R-SB12</name>
    <dbReference type="NCBI Taxonomy" id="670580"/>
    <lineage>
        <taxon>Eukaryota</taxon>
        <taxon>Fungi</taxon>
        <taxon>Dikarya</taxon>
        <taxon>Basidiomycota</taxon>
        <taxon>Agaricomycotina</taxon>
        <taxon>Agaricomycetes</taxon>
        <taxon>Polyporales</taxon>
        <taxon>Adustoporiaceae</taxon>
        <taxon>Rhodonia</taxon>
    </lineage>
</organism>
<dbReference type="EMBL" id="KZ110602">
    <property type="protein sequence ID" value="OSX59454.1"/>
    <property type="molecule type" value="Genomic_DNA"/>
</dbReference>
<proteinExistence type="predicted"/>
<evidence type="ECO:0000313" key="1">
    <source>
        <dbReference type="EMBL" id="OSX59454.1"/>
    </source>
</evidence>
<dbReference type="GeneID" id="36322788"/>
<evidence type="ECO:0000313" key="2">
    <source>
        <dbReference type="Proteomes" id="UP000194127"/>
    </source>
</evidence>
<dbReference type="Proteomes" id="UP000194127">
    <property type="component" value="Unassembled WGS sequence"/>
</dbReference>
<dbReference type="AlphaFoldDB" id="A0A1X6MSS9"/>
<keyword evidence="2" id="KW-1185">Reference proteome</keyword>
<sequence>MAVQCLATPAETGGDLKNPCVGVTLAIAIPPVIATWKRGTDVLPHGPNPSGLWSKTRTPEHLNQCSRPTTSAQAIYHTQGKLTGPWDLREHTRVDGARRSRRTYNTRGVI</sequence>
<accession>A0A1X6MSS9</accession>
<gene>
    <name evidence="1" type="ORF">POSPLADRAFT_1041031</name>
</gene>
<reference evidence="1 2" key="1">
    <citation type="submission" date="2017-04" db="EMBL/GenBank/DDBJ databases">
        <title>Genome Sequence of the Model Brown-Rot Fungus Postia placenta SB12.</title>
        <authorList>
            <consortium name="DOE Joint Genome Institute"/>
            <person name="Gaskell J."/>
            <person name="Kersten P."/>
            <person name="Larrondo L.F."/>
            <person name="Canessa P."/>
            <person name="Martinez D."/>
            <person name="Hibbett D."/>
            <person name="Schmoll M."/>
            <person name="Kubicek C.P."/>
            <person name="Martinez A.T."/>
            <person name="Yadav J."/>
            <person name="Master E."/>
            <person name="Magnuson J.K."/>
            <person name="James T."/>
            <person name="Yaver D."/>
            <person name="Berka R."/>
            <person name="Labutti K."/>
            <person name="Lipzen A."/>
            <person name="Aerts A."/>
            <person name="Barry K."/>
            <person name="Henrissat B."/>
            <person name="Blanchette R."/>
            <person name="Grigoriev I."/>
            <person name="Cullen D."/>
        </authorList>
    </citation>
    <scope>NUCLEOTIDE SEQUENCE [LARGE SCALE GENOMIC DNA]</scope>
    <source>
        <strain evidence="1 2">MAD-698-R-SB12</strain>
    </source>
</reference>
<protein>
    <submittedName>
        <fullName evidence="1">Uncharacterized protein</fullName>
    </submittedName>
</protein>
<name>A0A1X6MSS9_9APHY</name>